<name>A0A1J0GD53_9CLOT</name>
<keyword evidence="2" id="KW-0489">Methyltransferase</keyword>
<evidence type="ECO:0000256" key="4">
    <source>
        <dbReference type="ARBA" id="ARBA00022691"/>
    </source>
</evidence>
<dbReference type="GO" id="GO:0005737">
    <property type="term" value="C:cytoplasm"/>
    <property type="evidence" value="ECO:0007669"/>
    <property type="project" value="TreeGrafter"/>
</dbReference>
<dbReference type="GO" id="GO:0008170">
    <property type="term" value="F:N-methyltransferase activity"/>
    <property type="evidence" value="ECO:0007669"/>
    <property type="project" value="InterPro"/>
</dbReference>
<dbReference type="Pfam" id="PF01555">
    <property type="entry name" value="N6_N4_Mtase"/>
    <property type="match status" value="1"/>
</dbReference>
<dbReference type="PANTHER" id="PTHR13370:SF3">
    <property type="entry name" value="TRNA (GUANINE(10)-N2)-METHYLTRANSFERASE HOMOLOG"/>
    <property type="match status" value="1"/>
</dbReference>
<dbReference type="InterPro" id="IPR029063">
    <property type="entry name" value="SAM-dependent_MTases_sf"/>
</dbReference>
<proteinExistence type="inferred from homology"/>
<dbReference type="SUPFAM" id="SSF53335">
    <property type="entry name" value="S-adenosyl-L-methionine-dependent methyltransferases"/>
    <property type="match status" value="1"/>
</dbReference>
<evidence type="ECO:0000256" key="6">
    <source>
        <dbReference type="ARBA" id="ARBA00023125"/>
    </source>
</evidence>
<evidence type="ECO:0000313" key="10">
    <source>
        <dbReference type="EMBL" id="APC39284.1"/>
    </source>
</evidence>
<dbReference type="PROSITE" id="PS00093">
    <property type="entry name" value="N4_MTASE"/>
    <property type="match status" value="1"/>
</dbReference>
<dbReference type="OrthoDB" id="9800801at2"/>
<evidence type="ECO:0000256" key="8">
    <source>
        <dbReference type="RuleBase" id="RU362026"/>
    </source>
</evidence>
<dbReference type="Gene3D" id="3.40.50.150">
    <property type="entry name" value="Vaccinia Virus protein VP39"/>
    <property type="match status" value="1"/>
</dbReference>
<dbReference type="PANTHER" id="PTHR13370">
    <property type="entry name" value="RNA METHYLASE-RELATED"/>
    <property type="match status" value="1"/>
</dbReference>
<keyword evidence="3" id="KW-0808">Transferase</keyword>
<dbReference type="InterPro" id="IPR002941">
    <property type="entry name" value="DNA_methylase_N4/N6"/>
</dbReference>
<dbReference type="InterPro" id="IPR017985">
    <property type="entry name" value="MeTrfase_CN4_CS"/>
</dbReference>
<dbReference type="KEGG" id="ceu:A7L45_04015"/>
<organism evidence="10 11">
    <name type="scientific">Clostridium estertheticum subsp. estertheticum</name>
    <dbReference type="NCBI Taxonomy" id="1552"/>
    <lineage>
        <taxon>Bacteria</taxon>
        <taxon>Bacillati</taxon>
        <taxon>Bacillota</taxon>
        <taxon>Clostridia</taxon>
        <taxon>Eubacteriales</taxon>
        <taxon>Clostridiaceae</taxon>
        <taxon>Clostridium</taxon>
    </lineage>
</organism>
<protein>
    <recommendedName>
        <fullName evidence="8">Methyltransferase</fullName>
        <ecNumber evidence="8">2.1.1.-</ecNumber>
    </recommendedName>
</protein>
<evidence type="ECO:0000313" key="11">
    <source>
        <dbReference type="Proteomes" id="UP000182569"/>
    </source>
</evidence>
<comment type="catalytic activity">
    <reaction evidence="7">
        <text>a 2'-deoxycytidine in DNA + S-adenosyl-L-methionine = an N(4)-methyl-2'-deoxycytidine in DNA + S-adenosyl-L-homocysteine + H(+)</text>
        <dbReference type="Rhea" id="RHEA:16857"/>
        <dbReference type="Rhea" id="RHEA-COMP:11369"/>
        <dbReference type="Rhea" id="RHEA-COMP:13674"/>
        <dbReference type="ChEBI" id="CHEBI:15378"/>
        <dbReference type="ChEBI" id="CHEBI:57856"/>
        <dbReference type="ChEBI" id="CHEBI:59789"/>
        <dbReference type="ChEBI" id="CHEBI:85452"/>
        <dbReference type="ChEBI" id="CHEBI:137933"/>
        <dbReference type="EC" id="2.1.1.113"/>
    </reaction>
</comment>
<feature type="domain" description="DNA methylase N-4/N-6" evidence="9">
    <location>
        <begin position="33"/>
        <end position="282"/>
    </location>
</feature>
<dbReference type="GO" id="GO:0032259">
    <property type="term" value="P:methylation"/>
    <property type="evidence" value="ECO:0007669"/>
    <property type="project" value="UniProtKB-KW"/>
</dbReference>
<comment type="similarity">
    <text evidence="1">Belongs to the N(4)/N(6)-methyltransferase family. N(4) subfamily.</text>
</comment>
<evidence type="ECO:0000259" key="9">
    <source>
        <dbReference type="Pfam" id="PF01555"/>
    </source>
</evidence>
<dbReference type="PRINTS" id="PR00508">
    <property type="entry name" value="S21N4MTFRASE"/>
</dbReference>
<evidence type="ECO:0000256" key="2">
    <source>
        <dbReference type="ARBA" id="ARBA00022603"/>
    </source>
</evidence>
<keyword evidence="11" id="KW-1185">Reference proteome</keyword>
<keyword evidence="4" id="KW-0949">S-adenosyl-L-methionine</keyword>
<evidence type="ECO:0000256" key="1">
    <source>
        <dbReference type="ARBA" id="ARBA00010203"/>
    </source>
</evidence>
<evidence type="ECO:0000256" key="3">
    <source>
        <dbReference type="ARBA" id="ARBA00022679"/>
    </source>
</evidence>
<reference evidence="11" key="1">
    <citation type="journal article" date="2016" name="Front. Microbiol.">
        <title>Complete Genome Sequence of Clostridium estertheticum DSM 8809, a Microbe Identified in Spoiled Vacuum Packed Beef.</title>
        <authorList>
            <person name="Yu Z."/>
            <person name="Gunn L."/>
            <person name="Brennan E."/>
            <person name="Reid R."/>
            <person name="Wall P.G."/>
            <person name="Gaora O.P."/>
            <person name="Hurley D."/>
            <person name="Bolton D."/>
            <person name="Fanning S."/>
        </authorList>
    </citation>
    <scope>NUCLEOTIDE SEQUENCE [LARGE SCALE GENOMIC DNA]</scope>
    <source>
        <strain evidence="11">DSM 8809</strain>
    </source>
</reference>
<dbReference type="GO" id="GO:0009307">
    <property type="term" value="P:DNA restriction-modification system"/>
    <property type="evidence" value="ECO:0007669"/>
    <property type="project" value="UniProtKB-KW"/>
</dbReference>
<dbReference type="AlphaFoldDB" id="A0A1J0GD53"/>
<sequence length="301" mass="34716">MIFREGNYKGNTWSIYNEDCRKVLSETVCKNSVDCIITSPPYFQKRNYSKKGTNIGNKANYTIKKFTKLDATKNEIGNCKKIEDYYLELEAVFNGCYRVLRNDKFMFININKLRMDKKTIDISGKVIEFAEKAGFVHRDTIIWIKENPVPLAPNASQYYLWDGWEYILLFAKGSPKLDISKFIKNSRNYKCPNCGVTNKITKNGRPNYFSSYIGFYGNNMGYKKKNHQAVFPASLPKYAFSISTVKGDTILDPFAGSGTTLIEGLNENRNVIGCEYDKNTFNKLTERIDNNYQISLFDKKH</sequence>
<dbReference type="Proteomes" id="UP000182569">
    <property type="component" value="Chromosome"/>
</dbReference>
<gene>
    <name evidence="10" type="ORF">A7L45_04015</name>
</gene>
<accession>A0A1J0GD53</accession>
<keyword evidence="6" id="KW-0238">DNA-binding</keyword>
<dbReference type="EC" id="2.1.1.-" evidence="8"/>
<keyword evidence="5" id="KW-0680">Restriction system</keyword>
<dbReference type="EMBL" id="CP015756">
    <property type="protein sequence ID" value="APC39284.1"/>
    <property type="molecule type" value="Genomic_DNA"/>
</dbReference>
<evidence type="ECO:0000256" key="5">
    <source>
        <dbReference type="ARBA" id="ARBA00022747"/>
    </source>
</evidence>
<dbReference type="GO" id="GO:0015667">
    <property type="term" value="F:site-specific DNA-methyltransferase (cytosine-N4-specific) activity"/>
    <property type="evidence" value="ECO:0007669"/>
    <property type="project" value="UniProtKB-EC"/>
</dbReference>
<dbReference type="STRING" id="1552.A7L45_04015"/>
<evidence type="ECO:0000256" key="7">
    <source>
        <dbReference type="ARBA" id="ARBA00049120"/>
    </source>
</evidence>
<dbReference type="GO" id="GO:0003677">
    <property type="term" value="F:DNA binding"/>
    <property type="evidence" value="ECO:0007669"/>
    <property type="project" value="UniProtKB-KW"/>
</dbReference>
<dbReference type="RefSeq" id="WP_071611577.1">
    <property type="nucleotide sequence ID" value="NZ_CP015756.1"/>
</dbReference>
<dbReference type="InterPro" id="IPR001091">
    <property type="entry name" value="RM_Methyltransferase"/>
</dbReference>